<evidence type="ECO:0000313" key="3">
    <source>
        <dbReference type="EMBL" id="UUP17709.1"/>
    </source>
</evidence>
<evidence type="ECO:0000256" key="1">
    <source>
        <dbReference type="ARBA" id="ARBA00005953"/>
    </source>
</evidence>
<dbReference type="Proteomes" id="UP001342418">
    <property type="component" value="Chromosome"/>
</dbReference>
<dbReference type="CDD" id="cd00586">
    <property type="entry name" value="4HBT"/>
    <property type="match status" value="1"/>
</dbReference>
<keyword evidence="2" id="KW-0378">Hydrolase</keyword>
<evidence type="ECO:0000313" key="4">
    <source>
        <dbReference type="Proteomes" id="UP001342418"/>
    </source>
</evidence>
<reference evidence="3 4" key="1">
    <citation type="submission" date="2018-07" db="EMBL/GenBank/DDBJ databases">
        <title>Genome sequence of Nitratireductor thuwali#1536.</title>
        <authorList>
            <person name="Michoud G."/>
            <person name="Merlino G."/>
            <person name="Sefrji F.O."/>
            <person name="Daffonchio D."/>
        </authorList>
    </citation>
    <scope>NUCLEOTIDE SEQUENCE [LARGE SCALE GENOMIC DNA]</scope>
    <source>
        <strain evidence="4">Nit1536</strain>
    </source>
</reference>
<dbReference type="Gene3D" id="3.10.129.10">
    <property type="entry name" value="Hotdog Thioesterase"/>
    <property type="match status" value="1"/>
</dbReference>
<dbReference type="EMBL" id="CP030941">
    <property type="protein sequence ID" value="UUP17709.1"/>
    <property type="molecule type" value="Genomic_DNA"/>
</dbReference>
<dbReference type="PANTHER" id="PTHR31793:SF27">
    <property type="entry name" value="NOVEL THIOESTERASE SUPERFAMILY DOMAIN AND SAPOSIN A-TYPE DOMAIN CONTAINING PROTEIN (0610012H03RIK)"/>
    <property type="match status" value="1"/>
</dbReference>
<dbReference type="Pfam" id="PF13279">
    <property type="entry name" value="4HBT_2"/>
    <property type="match status" value="1"/>
</dbReference>
<comment type="similarity">
    <text evidence="1">Belongs to the 4-hydroxybenzoyl-CoA thioesterase family.</text>
</comment>
<evidence type="ECO:0008006" key="5">
    <source>
        <dbReference type="Google" id="ProtNLM"/>
    </source>
</evidence>
<proteinExistence type="inferred from homology"/>
<name>A0ABY5MKC9_9HYPH</name>
<dbReference type="RefSeq" id="WP_338530016.1">
    <property type="nucleotide sequence ID" value="NZ_CP030941.1"/>
</dbReference>
<organism evidence="3 4">
    <name type="scientific">Nitratireductor thuwali</name>
    <dbReference type="NCBI Taxonomy" id="2267699"/>
    <lineage>
        <taxon>Bacteria</taxon>
        <taxon>Pseudomonadati</taxon>
        <taxon>Pseudomonadota</taxon>
        <taxon>Alphaproteobacteria</taxon>
        <taxon>Hyphomicrobiales</taxon>
        <taxon>Phyllobacteriaceae</taxon>
        <taxon>Nitratireductor</taxon>
    </lineage>
</organism>
<dbReference type="InterPro" id="IPR050563">
    <property type="entry name" value="4-hydroxybenzoyl-CoA_TE"/>
</dbReference>
<dbReference type="InterPro" id="IPR029069">
    <property type="entry name" value="HotDog_dom_sf"/>
</dbReference>
<keyword evidence="4" id="KW-1185">Reference proteome</keyword>
<dbReference type="SUPFAM" id="SSF54637">
    <property type="entry name" value="Thioesterase/thiol ester dehydrase-isomerase"/>
    <property type="match status" value="1"/>
</dbReference>
<sequence length="145" mass="16248">MIDRPAPSNRASYRAFRTIPTRWMDNDIYGHMNNVVHYSLFDTAVNGWLIESGVLDIGRGEQIGLVVETGCRYFAEMAFPDAVTAGLRVAHLGRSSVRYEVALFRNEEETAAAEGFFVHVYVDRESRRPQALAPGLRALLETIAT</sequence>
<accession>A0ABY5MKC9</accession>
<protein>
    <recommendedName>
        <fullName evidence="5">Thioesterase</fullName>
    </recommendedName>
</protein>
<evidence type="ECO:0000256" key="2">
    <source>
        <dbReference type="ARBA" id="ARBA00022801"/>
    </source>
</evidence>
<gene>
    <name evidence="3" type="ORF">NTH_02180</name>
</gene>
<dbReference type="PANTHER" id="PTHR31793">
    <property type="entry name" value="4-HYDROXYBENZOYL-COA THIOESTERASE FAMILY MEMBER"/>
    <property type="match status" value="1"/>
</dbReference>